<evidence type="ECO:0000313" key="2">
    <source>
        <dbReference type="EMBL" id="QZN97570.1"/>
    </source>
</evidence>
<keyword evidence="1" id="KW-0732">Signal</keyword>
<dbReference type="Proteomes" id="UP000825886">
    <property type="component" value="Chromosome"/>
</dbReference>
<name>A0ABX9AQU7_9ENTR</name>
<gene>
    <name evidence="2" type="ORF">K6K13_09725</name>
</gene>
<dbReference type="EMBL" id="CP081864">
    <property type="protein sequence ID" value="QZN97570.1"/>
    <property type="molecule type" value="Genomic_DNA"/>
</dbReference>
<accession>A0ABX9AQU7</accession>
<sequence>MYCIRALIRPLLFLSLLPIPLASAADIPTVESGGINPLSVVKINDRVNYMVSLKFSDGKTVQQWRSVDCKQGKAELLYKDLLNQEGLTRARYYGNSYLRYAPAQDDKQITAEDIRITCQHPIKDMLWEKLSTTASGMFTDLVDINSIKRSDDILSVRLGFDSADILWEPPYDAPYGLKIEHFFYNCITHQGGAVAAMNIDSEGRVTDSLITADIVRRKKDFEIDKKMSERFDQMCQLPAGQTFKAQGHFVPATQKPASTLMGPSLPELSNNDPQWLAKFPLSAAIEQQTQSLIKSWAMPRFKQLRYTEVSALGKVNVQLEAQPDGYVRKLEDYGIWKVQRLTLANQLQLKFVMSISSETTLLDQLQTDLRFPLVAGQHYKAQWNSIDSDKKVPISGALRCEATVEGEASRLAPEFTGKYLLVECQQTDKGQPKSNSKAAWLKDLNVFVPVTQQLGDKPESQVKLENVSVIR</sequence>
<proteinExistence type="predicted"/>
<protein>
    <submittedName>
        <fullName evidence="2">Uncharacterized protein</fullName>
    </submittedName>
</protein>
<evidence type="ECO:0000313" key="3">
    <source>
        <dbReference type="Proteomes" id="UP000825886"/>
    </source>
</evidence>
<feature type="signal peptide" evidence="1">
    <location>
        <begin position="1"/>
        <end position="24"/>
    </location>
</feature>
<evidence type="ECO:0000256" key="1">
    <source>
        <dbReference type="SAM" id="SignalP"/>
    </source>
</evidence>
<dbReference type="RefSeq" id="WP_222160607.1">
    <property type="nucleotide sequence ID" value="NZ_CP081864.1"/>
</dbReference>
<keyword evidence="3" id="KW-1185">Reference proteome</keyword>
<feature type="chain" id="PRO_5046878076" evidence="1">
    <location>
        <begin position="25"/>
        <end position="471"/>
    </location>
</feature>
<reference evidence="2 3" key="1">
    <citation type="submission" date="2021-08" db="EMBL/GenBank/DDBJ databases">
        <title>Culture and genomic analysis of Symbiopectobacterium purcellii sp. nov. gen. nov., isolated from the leafhopper Empoasca decipiens.</title>
        <authorList>
            <person name="Nadal-Jimenez P."/>
            <person name="Siozios S."/>
            <person name="Halliday N."/>
            <person name="Camara M."/>
            <person name="Hurst G.D.D."/>
        </authorList>
    </citation>
    <scope>NUCLEOTIDE SEQUENCE [LARGE SCALE GENOMIC DNA]</scope>
    <source>
        <strain evidence="2 3">SyEd1</strain>
    </source>
</reference>
<organism evidence="2 3">
    <name type="scientific">Symbiopectobacterium purcellii</name>
    <dbReference type="NCBI Taxonomy" id="2871826"/>
    <lineage>
        <taxon>Bacteria</taxon>
        <taxon>Pseudomonadati</taxon>
        <taxon>Pseudomonadota</taxon>
        <taxon>Gammaproteobacteria</taxon>
        <taxon>Enterobacterales</taxon>
        <taxon>Enterobacteriaceae</taxon>
    </lineage>
</organism>